<evidence type="ECO:0000313" key="8">
    <source>
        <dbReference type="Proteomes" id="UP000051672"/>
    </source>
</evidence>
<dbReference type="GO" id="GO:0006772">
    <property type="term" value="P:thiamine metabolic process"/>
    <property type="evidence" value="ECO:0007669"/>
    <property type="project" value="UniProtKB-UniRule"/>
</dbReference>
<dbReference type="Pfam" id="PF04263">
    <property type="entry name" value="TPK_catalytic"/>
    <property type="match status" value="1"/>
</dbReference>
<dbReference type="GO" id="GO:0030975">
    <property type="term" value="F:thiamine binding"/>
    <property type="evidence" value="ECO:0007669"/>
    <property type="project" value="InterPro"/>
</dbReference>
<dbReference type="InterPro" id="IPR036371">
    <property type="entry name" value="TPK_B1-bd_sf"/>
</dbReference>
<dbReference type="SUPFAM" id="SSF63999">
    <property type="entry name" value="Thiamin pyrophosphokinase, catalytic domain"/>
    <property type="match status" value="1"/>
</dbReference>
<dbReference type="STRING" id="1423727.FC34_GL000513"/>
<evidence type="ECO:0000256" key="4">
    <source>
        <dbReference type="ARBA" id="ARBA00022840"/>
    </source>
</evidence>
<dbReference type="EMBL" id="AYZQ01000001">
    <property type="protein sequence ID" value="KRM72802.1"/>
    <property type="molecule type" value="Genomic_DNA"/>
</dbReference>
<proteinExistence type="predicted"/>
<dbReference type="PATRIC" id="fig|1423727.3.peg.516"/>
<evidence type="ECO:0000256" key="5">
    <source>
        <dbReference type="NCBIfam" id="TIGR01378"/>
    </source>
</evidence>
<sequence>MTNFNLLVGGPNSSLPEQLPSNYPWIGADRGAFHLVQQHLPLAFAVGDFDSLTAAERHQVEAAVSDIHYSIPEKDDTDTELALQLAFDQYGADAVTIYGATGGRLDHLLSNLFVPLQSRFLANVENIHFVDRQNRVDYYRPGQHQLRAQNDYRYLGIVPMMAVAHLTISGAKYPLTDWSNQAPYSFASNEFVGQQPATIQFERGIVAVIYSRDLRGQQTDN</sequence>
<dbReference type="InterPro" id="IPR053149">
    <property type="entry name" value="TPK"/>
</dbReference>
<dbReference type="RefSeq" id="WP_057893815.1">
    <property type="nucleotide sequence ID" value="NZ_AYZQ01000001.1"/>
</dbReference>
<dbReference type="EC" id="2.7.6.2" evidence="5"/>
<feature type="domain" description="Thiamin pyrophosphokinase thiamin-binding" evidence="6">
    <location>
        <begin position="142"/>
        <end position="207"/>
    </location>
</feature>
<dbReference type="InterPro" id="IPR007373">
    <property type="entry name" value="Thiamin_PyroPKinase_B1-bd"/>
</dbReference>
<evidence type="ECO:0000313" key="7">
    <source>
        <dbReference type="EMBL" id="KRM72802.1"/>
    </source>
</evidence>
<dbReference type="CDD" id="cd07995">
    <property type="entry name" value="TPK"/>
    <property type="match status" value="1"/>
</dbReference>
<keyword evidence="3 7" id="KW-0418">Kinase</keyword>
<dbReference type="GO" id="GO:0009229">
    <property type="term" value="P:thiamine diphosphate biosynthetic process"/>
    <property type="evidence" value="ECO:0007669"/>
    <property type="project" value="InterPro"/>
</dbReference>
<keyword evidence="4" id="KW-0067">ATP-binding</keyword>
<name>A0A0R2B214_9LACO</name>
<dbReference type="Gene3D" id="3.40.50.10240">
    <property type="entry name" value="Thiamin pyrophosphokinase, catalytic domain"/>
    <property type="match status" value="1"/>
</dbReference>
<comment type="caution">
    <text evidence="7">The sequence shown here is derived from an EMBL/GenBank/DDBJ whole genome shotgun (WGS) entry which is preliminary data.</text>
</comment>
<gene>
    <name evidence="7" type="ORF">FC34_GL000513</name>
</gene>
<dbReference type="GO" id="GO:0005524">
    <property type="term" value="F:ATP binding"/>
    <property type="evidence" value="ECO:0007669"/>
    <property type="project" value="UniProtKB-KW"/>
</dbReference>
<dbReference type="SUPFAM" id="SSF63862">
    <property type="entry name" value="Thiamin pyrophosphokinase, substrate-binding domain"/>
    <property type="match status" value="1"/>
</dbReference>
<dbReference type="InterPro" id="IPR007371">
    <property type="entry name" value="TPK_catalytic"/>
</dbReference>
<dbReference type="OrthoDB" id="9804377at2"/>
<dbReference type="InterPro" id="IPR006282">
    <property type="entry name" value="Thi_PPkinase"/>
</dbReference>
<dbReference type="Proteomes" id="UP000051672">
    <property type="component" value="Unassembled WGS sequence"/>
</dbReference>
<keyword evidence="1" id="KW-0808">Transferase</keyword>
<dbReference type="AlphaFoldDB" id="A0A0R2B214"/>
<dbReference type="InterPro" id="IPR036759">
    <property type="entry name" value="TPK_catalytic_sf"/>
</dbReference>
<evidence type="ECO:0000259" key="6">
    <source>
        <dbReference type="SMART" id="SM00983"/>
    </source>
</evidence>
<dbReference type="PANTHER" id="PTHR41299:SF1">
    <property type="entry name" value="THIAMINE PYROPHOSPHOKINASE"/>
    <property type="match status" value="1"/>
</dbReference>
<evidence type="ECO:0000256" key="2">
    <source>
        <dbReference type="ARBA" id="ARBA00022741"/>
    </source>
</evidence>
<evidence type="ECO:0000256" key="3">
    <source>
        <dbReference type="ARBA" id="ARBA00022777"/>
    </source>
</evidence>
<accession>A0A0R2B214</accession>
<evidence type="ECO:0000256" key="1">
    <source>
        <dbReference type="ARBA" id="ARBA00022679"/>
    </source>
</evidence>
<dbReference type="GO" id="GO:0016301">
    <property type="term" value="F:kinase activity"/>
    <property type="evidence" value="ECO:0007669"/>
    <property type="project" value="UniProtKB-KW"/>
</dbReference>
<keyword evidence="2" id="KW-0547">Nucleotide-binding</keyword>
<keyword evidence="8" id="KW-1185">Reference proteome</keyword>
<protein>
    <recommendedName>
        <fullName evidence="5">Thiamine diphosphokinase</fullName>
        <ecNumber evidence="5">2.7.6.2</ecNumber>
    </recommendedName>
</protein>
<dbReference type="SMART" id="SM00983">
    <property type="entry name" value="TPK_B1_binding"/>
    <property type="match status" value="1"/>
</dbReference>
<dbReference type="GO" id="GO:0004788">
    <property type="term" value="F:thiamine diphosphokinase activity"/>
    <property type="evidence" value="ECO:0007669"/>
    <property type="project" value="UniProtKB-UniRule"/>
</dbReference>
<dbReference type="NCBIfam" id="TIGR01378">
    <property type="entry name" value="thi_PPkinase"/>
    <property type="match status" value="1"/>
</dbReference>
<reference evidence="7 8" key="1">
    <citation type="journal article" date="2015" name="Genome Announc.">
        <title>Expanding the biotechnology potential of lactobacilli through comparative genomics of 213 strains and associated genera.</title>
        <authorList>
            <person name="Sun Z."/>
            <person name="Harris H.M."/>
            <person name="McCann A."/>
            <person name="Guo C."/>
            <person name="Argimon S."/>
            <person name="Zhang W."/>
            <person name="Yang X."/>
            <person name="Jeffery I.B."/>
            <person name="Cooney J.C."/>
            <person name="Kagawa T.F."/>
            <person name="Liu W."/>
            <person name="Song Y."/>
            <person name="Salvetti E."/>
            <person name="Wrobel A."/>
            <person name="Rasinkangas P."/>
            <person name="Parkhill J."/>
            <person name="Rea M.C."/>
            <person name="O'Sullivan O."/>
            <person name="Ritari J."/>
            <person name="Douillard F.P."/>
            <person name="Paul Ross R."/>
            <person name="Yang R."/>
            <person name="Briner A.E."/>
            <person name="Felis G.E."/>
            <person name="de Vos W.M."/>
            <person name="Barrangou R."/>
            <person name="Klaenhammer T.R."/>
            <person name="Caufield P.W."/>
            <person name="Cui Y."/>
            <person name="Zhang H."/>
            <person name="O'Toole P.W."/>
        </authorList>
    </citation>
    <scope>NUCLEOTIDE SEQUENCE [LARGE SCALE GENOMIC DNA]</scope>
    <source>
        <strain evidence="7 8">DSM 23927</strain>
    </source>
</reference>
<dbReference type="PANTHER" id="PTHR41299">
    <property type="entry name" value="THIAMINE PYROPHOSPHOKINASE"/>
    <property type="match status" value="1"/>
</dbReference>
<dbReference type="Pfam" id="PF04265">
    <property type="entry name" value="TPK_B1_binding"/>
    <property type="match status" value="1"/>
</dbReference>
<organism evidence="7 8">
    <name type="scientific">Lacticaseibacillus brantae DSM 23927</name>
    <dbReference type="NCBI Taxonomy" id="1423727"/>
    <lineage>
        <taxon>Bacteria</taxon>
        <taxon>Bacillati</taxon>
        <taxon>Bacillota</taxon>
        <taxon>Bacilli</taxon>
        <taxon>Lactobacillales</taxon>
        <taxon>Lactobacillaceae</taxon>
        <taxon>Lacticaseibacillus</taxon>
    </lineage>
</organism>